<proteinExistence type="predicted"/>
<dbReference type="Pfam" id="PF02608">
    <property type="entry name" value="Bmp"/>
    <property type="match status" value="1"/>
</dbReference>
<dbReference type="PANTHER" id="PTHR34296">
    <property type="entry name" value="TRANSCRIPTIONAL ACTIVATOR PROTEIN MED"/>
    <property type="match status" value="1"/>
</dbReference>
<protein>
    <submittedName>
        <fullName evidence="7">Basic membrane protein A</fullName>
    </submittedName>
</protein>
<comment type="subcellular location">
    <subcellularLocation>
        <location evidence="1">Cell membrane</location>
    </subcellularLocation>
</comment>
<keyword evidence="8" id="KW-1185">Reference proteome</keyword>
<keyword evidence="3" id="KW-0732">Signal</keyword>
<dbReference type="CDD" id="cd06304">
    <property type="entry name" value="PBP1_BmpA_Med_PnrA-like"/>
    <property type="match status" value="1"/>
</dbReference>
<accession>A0A7W4Z3P9</accession>
<gene>
    <name evidence="7" type="ORF">FHU40_005065</name>
</gene>
<feature type="domain" description="ABC transporter substrate-binding protein PnrA-like" evidence="6">
    <location>
        <begin position="35"/>
        <end position="276"/>
    </location>
</feature>
<dbReference type="AlphaFoldDB" id="A0A7W4Z3P9"/>
<name>A0A7W4Z3P9_9ACTN</name>
<organism evidence="7 8">
    <name type="scientific">Nocardioides soli</name>
    <dbReference type="NCBI Taxonomy" id="1036020"/>
    <lineage>
        <taxon>Bacteria</taxon>
        <taxon>Bacillati</taxon>
        <taxon>Actinomycetota</taxon>
        <taxon>Actinomycetes</taxon>
        <taxon>Propionibacteriales</taxon>
        <taxon>Nocardioidaceae</taxon>
        <taxon>Nocardioides</taxon>
    </lineage>
</organism>
<comment type="caution">
    <text evidence="7">The sequence shown here is derived from an EMBL/GenBank/DDBJ whole genome shotgun (WGS) entry which is preliminary data.</text>
</comment>
<dbReference type="PANTHER" id="PTHR34296:SF2">
    <property type="entry name" value="ABC TRANSPORTER GUANOSINE-BINDING PROTEIN NUPN"/>
    <property type="match status" value="1"/>
</dbReference>
<dbReference type="EMBL" id="JACHWR010000005">
    <property type="protein sequence ID" value="MBB3045212.1"/>
    <property type="molecule type" value="Genomic_DNA"/>
</dbReference>
<dbReference type="Gene3D" id="3.40.50.2300">
    <property type="match status" value="2"/>
</dbReference>
<evidence type="ECO:0000256" key="5">
    <source>
        <dbReference type="ARBA" id="ARBA00023288"/>
    </source>
</evidence>
<reference evidence="7 8" key="1">
    <citation type="submission" date="2020-08" db="EMBL/GenBank/DDBJ databases">
        <title>Sequencing the genomes of 1000 actinobacteria strains.</title>
        <authorList>
            <person name="Klenk H.-P."/>
        </authorList>
    </citation>
    <scope>NUCLEOTIDE SEQUENCE [LARGE SCALE GENOMIC DNA]</scope>
    <source>
        <strain evidence="7 8">DSM 105498</strain>
    </source>
</reference>
<keyword evidence="4" id="KW-0472">Membrane</keyword>
<evidence type="ECO:0000313" key="7">
    <source>
        <dbReference type="EMBL" id="MBB3045212.1"/>
    </source>
</evidence>
<dbReference type="PROSITE" id="PS51257">
    <property type="entry name" value="PROKAR_LIPOPROTEIN"/>
    <property type="match status" value="1"/>
</dbReference>
<evidence type="ECO:0000256" key="1">
    <source>
        <dbReference type="ARBA" id="ARBA00004236"/>
    </source>
</evidence>
<keyword evidence="2" id="KW-1003">Cell membrane</keyword>
<evidence type="ECO:0000256" key="2">
    <source>
        <dbReference type="ARBA" id="ARBA00022475"/>
    </source>
</evidence>
<sequence>MRGVLRNLTGLAAVALVVAGCGGDSGGGSDDGELKIAAIFSGPTTDADYNALGLEALKVAEKDGAEVSYSESVAVPDIERVLQEYVADGYDVIWTHGSQFYEATAKIAGQSPDVNFIGEFDGAPEGQPENVWVIDRNFHTVFYPIGTLAANLSKSGKVGYLGGLSLPFSYAEVHAVEQAFEDSGKSVSLNPVWSGDFNDTVKAQQLTTQLLSGGNDVVITSLNLGVVGAFKAVNDTDPGSAWLTVKYTDKSQNGPDHYAATVLYDFTGPLTEILDDIEADTTTGHYVIGFGKGASVEMGDQLPDDVKAAVDEAVAGITDGSIEVELDQAEVK</sequence>
<dbReference type="Proteomes" id="UP000589626">
    <property type="component" value="Unassembled WGS sequence"/>
</dbReference>
<dbReference type="GO" id="GO:0005886">
    <property type="term" value="C:plasma membrane"/>
    <property type="evidence" value="ECO:0007669"/>
    <property type="project" value="UniProtKB-SubCell"/>
</dbReference>
<keyword evidence="5" id="KW-0449">Lipoprotein</keyword>
<evidence type="ECO:0000256" key="4">
    <source>
        <dbReference type="ARBA" id="ARBA00023136"/>
    </source>
</evidence>
<evidence type="ECO:0000256" key="3">
    <source>
        <dbReference type="ARBA" id="ARBA00022729"/>
    </source>
</evidence>
<dbReference type="RefSeq" id="WP_183595211.1">
    <property type="nucleotide sequence ID" value="NZ_JACHWR010000005.1"/>
</dbReference>
<evidence type="ECO:0000313" key="8">
    <source>
        <dbReference type="Proteomes" id="UP000589626"/>
    </source>
</evidence>
<dbReference type="InterPro" id="IPR050957">
    <property type="entry name" value="BMP_lipoprotein"/>
</dbReference>
<dbReference type="InterPro" id="IPR003760">
    <property type="entry name" value="PnrA-like"/>
</dbReference>
<evidence type="ECO:0000259" key="6">
    <source>
        <dbReference type="Pfam" id="PF02608"/>
    </source>
</evidence>